<name>C1C241_CALCM</name>
<dbReference type="InterPro" id="IPR048478">
    <property type="entry name" value="LSM12_LSM"/>
</dbReference>
<evidence type="ECO:0000313" key="2">
    <source>
        <dbReference type="EMBL" id="ACO15344.1"/>
    </source>
</evidence>
<reference evidence="2" key="1">
    <citation type="submission" date="2009-03" db="EMBL/GenBank/DDBJ databases">
        <title>Caligus clemensi ESTs and full-length cDNAs.</title>
        <authorList>
            <person name="Yasuike M."/>
            <person name="von Schalburg K."/>
            <person name="Cooper G."/>
            <person name="Leong J."/>
            <person name="Jones S.R.M."/>
            <person name="Koop B.F."/>
        </authorList>
    </citation>
    <scope>NUCLEOTIDE SEQUENCE</scope>
    <source>
        <tissue evidence="2">Whole</tissue>
    </source>
</reference>
<proteinExistence type="evidence at transcript level"/>
<dbReference type="SMART" id="SM00995">
    <property type="entry name" value="AD"/>
    <property type="match status" value="1"/>
</dbReference>
<dbReference type="PROSITE" id="PS52001">
    <property type="entry name" value="AD"/>
    <property type="match status" value="1"/>
</dbReference>
<dbReference type="InterPro" id="IPR039683">
    <property type="entry name" value="Lsm12-like"/>
</dbReference>
<evidence type="ECO:0000259" key="1">
    <source>
        <dbReference type="PROSITE" id="PS52001"/>
    </source>
</evidence>
<dbReference type="Pfam" id="PF21166">
    <property type="entry name" value="LSM12_LSM"/>
    <property type="match status" value="1"/>
</dbReference>
<dbReference type="InterPro" id="IPR019181">
    <property type="entry name" value="LSM12_ABD"/>
</dbReference>
<feature type="domain" description="AD" evidence="1">
    <location>
        <begin position="110"/>
        <end position="210"/>
    </location>
</feature>
<sequence length="215" mass="24142">MARGRRSRGRRATRDQFRSIAGGLGGFGDCMSSEWSIRPGCEVSLSLSDSSISLRGEVISHDPSTRFIVLRVPSSSGDKNRWDIHVVNLGNVEQFSVLRAAREELLEEILPLDEEKLQSRCQQSFEKKKRSLLSFKKGVSPKGQKLFQTISKTIEEVTWAGKTIVVMNRVSILPPYGTGNIRGVTQEFKEDDAALSHIRKIVEKHVRDQEGCEEI</sequence>
<dbReference type="Pfam" id="PF09793">
    <property type="entry name" value="AD"/>
    <property type="match status" value="1"/>
</dbReference>
<organism evidence="2">
    <name type="scientific">Caligus clemensi</name>
    <name type="common">Sea louse</name>
    <dbReference type="NCBI Taxonomy" id="344056"/>
    <lineage>
        <taxon>Eukaryota</taxon>
        <taxon>Metazoa</taxon>
        <taxon>Ecdysozoa</taxon>
        <taxon>Arthropoda</taxon>
        <taxon>Crustacea</taxon>
        <taxon>Multicrustacea</taxon>
        <taxon>Hexanauplia</taxon>
        <taxon>Copepoda</taxon>
        <taxon>Siphonostomatoida</taxon>
        <taxon>Caligidae</taxon>
        <taxon>Caligus</taxon>
    </lineage>
</organism>
<gene>
    <name evidence="2" type="primary">LSM12</name>
</gene>
<dbReference type="AlphaFoldDB" id="C1C241"/>
<dbReference type="InterPro" id="IPR047574">
    <property type="entry name" value="AD"/>
</dbReference>
<accession>C1C241</accession>
<protein>
    <submittedName>
        <fullName evidence="2">LSM12 homolog</fullName>
    </submittedName>
</protein>
<dbReference type="PANTHER" id="PTHR13542">
    <property type="entry name" value="LSM12 HOMOLOG"/>
    <property type="match status" value="1"/>
</dbReference>
<dbReference type="EMBL" id="BT080920">
    <property type="protein sequence ID" value="ACO15344.1"/>
    <property type="molecule type" value="mRNA"/>
</dbReference>